<accession>A0A8J6Q001</accession>
<keyword evidence="1" id="KW-0812">Transmembrane</keyword>
<sequence length="134" mass="14424">MKTLGIAYVATGLVFLAIDAIWLSTMASRLYRPLLGDMLTDSFNVAPAVFFYLIYIGGILFFALYPALGAGRWQTAALNGAVLGFVAYATYDLTNQATLRNWPTIITVADLAWGTFLTAASATGGFLITRKLLG</sequence>
<dbReference type="Proteomes" id="UP000643405">
    <property type="component" value="Unassembled WGS sequence"/>
</dbReference>
<name>A0A8J6Q001_9HYPH</name>
<dbReference type="Pfam" id="PF09945">
    <property type="entry name" value="DUF2177"/>
    <property type="match status" value="1"/>
</dbReference>
<evidence type="ECO:0000256" key="1">
    <source>
        <dbReference type="SAM" id="Phobius"/>
    </source>
</evidence>
<comment type="caution">
    <text evidence="2">The sequence shown here is derived from an EMBL/GenBank/DDBJ whole genome shotgun (WGS) entry which is preliminary data.</text>
</comment>
<feature type="transmembrane region" description="Helical" evidence="1">
    <location>
        <begin position="45"/>
        <end position="68"/>
    </location>
</feature>
<keyword evidence="1" id="KW-1133">Transmembrane helix</keyword>
<dbReference type="EMBL" id="JACVVX010000001">
    <property type="protein sequence ID" value="MBD0413840.1"/>
    <property type="molecule type" value="Genomic_DNA"/>
</dbReference>
<evidence type="ECO:0000313" key="3">
    <source>
        <dbReference type="Proteomes" id="UP000643405"/>
    </source>
</evidence>
<proteinExistence type="predicted"/>
<organism evidence="2 3">
    <name type="scientific">Oryzicola mucosus</name>
    <dbReference type="NCBI Taxonomy" id="2767425"/>
    <lineage>
        <taxon>Bacteria</taxon>
        <taxon>Pseudomonadati</taxon>
        <taxon>Pseudomonadota</taxon>
        <taxon>Alphaproteobacteria</taxon>
        <taxon>Hyphomicrobiales</taxon>
        <taxon>Phyllobacteriaceae</taxon>
        <taxon>Oryzicola</taxon>
    </lineage>
</organism>
<reference evidence="2" key="1">
    <citation type="submission" date="2020-09" db="EMBL/GenBank/DDBJ databases">
        <title>Genome seq and assembly of Tianweitania sp.</title>
        <authorList>
            <person name="Chhetri G."/>
        </authorList>
    </citation>
    <scope>NUCLEOTIDE SEQUENCE</scope>
    <source>
        <strain evidence="2">Rool2</strain>
    </source>
</reference>
<dbReference type="InterPro" id="IPR018687">
    <property type="entry name" value="DUF2177_membr"/>
</dbReference>
<evidence type="ECO:0000313" key="2">
    <source>
        <dbReference type="EMBL" id="MBD0413840.1"/>
    </source>
</evidence>
<dbReference type="RefSeq" id="WP_188163239.1">
    <property type="nucleotide sequence ID" value="NZ_JACVVX010000001.1"/>
</dbReference>
<keyword evidence="1" id="KW-0472">Membrane</keyword>
<gene>
    <name evidence="2" type="ORF">ICI42_04140</name>
</gene>
<feature type="transmembrane region" description="Helical" evidence="1">
    <location>
        <begin position="7"/>
        <end position="25"/>
    </location>
</feature>
<feature type="transmembrane region" description="Helical" evidence="1">
    <location>
        <begin position="75"/>
        <end position="91"/>
    </location>
</feature>
<feature type="transmembrane region" description="Helical" evidence="1">
    <location>
        <begin position="111"/>
        <end position="129"/>
    </location>
</feature>
<dbReference type="AlphaFoldDB" id="A0A8J6Q001"/>
<protein>
    <submittedName>
        <fullName evidence="2">DUF2177 family protein</fullName>
    </submittedName>
</protein>
<keyword evidence="3" id="KW-1185">Reference proteome</keyword>